<dbReference type="AlphaFoldDB" id="A0A162PAI1"/>
<dbReference type="InterPro" id="IPR020471">
    <property type="entry name" value="AKR"/>
</dbReference>
<dbReference type="Proteomes" id="UP000076584">
    <property type="component" value="Unassembled WGS sequence"/>
</dbReference>
<keyword evidence="5" id="KW-1185">Reference proteome</keyword>
<dbReference type="PANTHER" id="PTHR43364">
    <property type="entry name" value="NADH-SPECIFIC METHYLGLYOXAL REDUCTASE-RELATED"/>
    <property type="match status" value="1"/>
</dbReference>
<dbReference type="Gene3D" id="3.20.20.100">
    <property type="entry name" value="NADP-dependent oxidoreductase domain"/>
    <property type="match status" value="1"/>
</dbReference>
<sequence length="700" mass="78089">MAVNLDTEIADPDWESLLETMMNTKQAQVFLNRFEDEQRESRNKSLWTLTISGRKLRNLIHLCKAMKDCGDNEAALDLFDYEEKLSILTFIANASFAEKPGQRAARVDKRLISRFVWAAIWVTPLETMRQWKATIENDDPLDLNHTLLALQCTMPKLVKYWRAKETGNSKDRPAMEEPPKQTALQRDDGRCVLLKSQDPQVSHIYPHASMLNADDCSAQSRALANLWGDDVIEGFMDQMGLDHIDVALEPLEEGSNDRELFVRFRHLRDSSLRPKKGQKSKYETGGLALDQDPKEFLEPLRVSTEESLGFEIRNVQTGERIRAGHLFAIKTDDPVLRPLPSVRNMQVYYRMALMIRLAGAAEDDDDTQSDPSADAPATTGYPDLDVCKESIGDTGADPMARFGTSEEVNGFLDTFIKRGYNHLDTARMYSPQAPGTSEPRLGAVAAGERFTIDTKVMSAEPGSHTKEKILKEIDVSLEALGVKQINTEYLHAPDRATPFEEACEAMNQAVNEGKIKTWGISNYTAEEVQRFIDICREHGFVKPSVYQGQYNPIVRGGEKKLFPILRENGMSFYAFSPAAAGFFAGNHKNAKAGGRYDQSLPAGGLYAAFYMKPSIMAATEKALDIASKHGIGGHAAALRWTVHHGILRREHGDSVIIGASSPQQLDSNIDMIEQGPLPDDVVAALETLYEEVGQEAPYHF</sequence>
<dbReference type="EMBL" id="LFIW01000357">
    <property type="protein sequence ID" value="KZL86911.1"/>
    <property type="molecule type" value="Genomic_DNA"/>
</dbReference>
<feature type="region of interest" description="Disordered" evidence="2">
    <location>
        <begin position="362"/>
        <end position="384"/>
    </location>
</feature>
<accession>A0A162PAI1</accession>
<evidence type="ECO:0000256" key="1">
    <source>
        <dbReference type="ARBA" id="ARBA00023002"/>
    </source>
</evidence>
<name>A0A162PAI1_COLIC</name>
<evidence type="ECO:0000259" key="3">
    <source>
        <dbReference type="Pfam" id="PF00248"/>
    </source>
</evidence>
<dbReference type="GO" id="GO:0016491">
    <property type="term" value="F:oxidoreductase activity"/>
    <property type="evidence" value="ECO:0007669"/>
    <property type="project" value="UniProtKB-KW"/>
</dbReference>
<dbReference type="STRING" id="1573173.A0A162PAI1"/>
<evidence type="ECO:0000313" key="4">
    <source>
        <dbReference type="EMBL" id="KZL86911.1"/>
    </source>
</evidence>
<reference evidence="4 5" key="1">
    <citation type="submission" date="2015-06" db="EMBL/GenBank/DDBJ databases">
        <title>Survival trade-offs in plant roots during colonization by closely related pathogenic and mutualistic fungi.</title>
        <authorList>
            <person name="Hacquard S."/>
            <person name="Kracher B."/>
            <person name="Hiruma K."/>
            <person name="Weinman A."/>
            <person name="Muench P."/>
            <person name="Garrido Oter R."/>
            <person name="Ver Loren van Themaat E."/>
            <person name="Dallerey J.-F."/>
            <person name="Damm U."/>
            <person name="Henrissat B."/>
            <person name="Lespinet O."/>
            <person name="Thon M."/>
            <person name="Kemen E."/>
            <person name="McHardy A.C."/>
            <person name="Schulze-Lefert P."/>
            <person name="O'Connell R.J."/>
        </authorList>
    </citation>
    <scope>NUCLEOTIDE SEQUENCE [LARGE SCALE GENOMIC DNA]</scope>
    <source>
        <strain evidence="4 5">MAFF 238704</strain>
    </source>
</reference>
<dbReference type="SUPFAM" id="SSF51430">
    <property type="entry name" value="NAD(P)-linked oxidoreductase"/>
    <property type="match status" value="1"/>
</dbReference>
<dbReference type="InterPro" id="IPR023210">
    <property type="entry name" value="NADP_OxRdtase_dom"/>
</dbReference>
<feature type="domain" description="NADP-dependent oxidoreductase" evidence="3">
    <location>
        <begin position="405"/>
        <end position="689"/>
    </location>
</feature>
<dbReference type="PANTHER" id="PTHR43364:SF4">
    <property type="entry name" value="NAD(P)-LINKED OXIDOREDUCTASE SUPERFAMILY PROTEIN"/>
    <property type="match status" value="1"/>
</dbReference>
<dbReference type="InterPro" id="IPR036812">
    <property type="entry name" value="NAD(P)_OxRdtase_dom_sf"/>
</dbReference>
<gene>
    <name evidence="4" type="ORF">CI238_09217</name>
</gene>
<protein>
    <submittedName>
        <fullName evidence="4">Aflatoxin b1 aldehyde reductase member 2</fullName>
    </submittedName>
</protein>
<dbReference type="InterPro" id="IPR050523">
    <property type="entry name" value="AKR_Detox_Biosynth"/>
</dbReference>
<keyword evidence="1" id="KW-0560">Oxidoreductase</keyword>
<proteinExistence type="predicted"/>
<organism evidence="4 5">
    <name type="scientific">Colletotrichum incanum</name>
    <name type="common">Soybean anthracnose fungus</name>
    <dbReference type="NCBI Taxonomy" id="1573173"/>
    <lineage>
        <taxon>Eukaryota</taxon>
        <taxon>Fungi</taxon>
        <taxon>Dikarya</taxon>
        <taxon>Ascomycota</taxon>
        <taxon>Pezizomycotina</taxon>
        <taxon>Sordariomycetes</taxon>
        <taxon>Hypocreomycetidae</taxon>
        <taxon>Glomerellales</taxon>
        <taxon>Glomerellaceae</taxon>
        <taxon>Colletotrichum</taxon>
        <taxon>Colletotrichum spaethianum species complex</taxon>
    </lineage>
</organism>
<comment type="caution">
    <text evidence="4">The sequence shown here is derived from an EMBL/GenBank/DDBJ whole genome shotgun (WGS) entry which is preliminary data.</text>
</comment>
<evidence type="ECO:0000256" key="2">
    <source>
        <dbReference type="SAM" id="MobiDB-lite"/>
    </source>
</evidence>
<dbReference type="CDD" id="cd19075">
    <property type="entry name" value="AKR_AKR7A1-5"/>
    <property type="match status" value="1"/>
</dbReference>
<dbReference type="PRINTS" id="PR00069">
    <property type="entry name" value="ALDKETRDTASE"/>
</dbReference>
<evidence type="ECO:0000313" key="5">
    <source>
        <dbReference type="Proteomes" id="UP000076584"/>
    </source>
</evidence>
<dbReference type="Pfam" id="PF00248">
    <property type="entry name" value="Aldo_ket_red"/>
    <property type="match status" value="1"/>
</dbReference>